<evidence type="ECO:0000256" key="1">
    <source>
        <dbReference type="ARBA" id="ARBA00023015"/>
    </source>
</evidence>
<evidence type="ECO:0000259" key="5">
    <source>
        <dbReference type="PROSITE" id="PS50043"/>
    </source>
</evidence>
<comment type="caution">
    <text evidence="4">Lacks conserved residue(s) required for the propagation of feature annotation.</text>
</comment>
<name>A0A3B0AVY9_9ACTN</name>
<evidence type="ECO:0000256" key="4">
    <source>
        <dbReference type="PROSITE-ProRule" id="PRU00169"/>
    </source>
</evidence>
<comment type="caution">
    <text evidence="7">The sequence shown here is derived from an EMBL/GenBank/DDBJ whole genome shotgun (WGS) entry which is preliminary data.</text>
</comment>
<dbReference type="SUPFAM" id="SSF52172">
    <property type="entry name" value="CheY-like"/>
    <property type="match status" value="1"/>
</dbReference>
<evidence type="ECO:0000313" key="7">
    <source>
        <dbReference type="EMBL" id="RKN64391.1"/>
    </source>
</evidence>
<feature type="domain" description="Response regulatory" evidence="6">
    <location>
        <begin position="4"/>
        <end position="115"/>
    </location>
</feature>
<keyword evidence="3" id="KW-0804">Transcription</keyword>
<dbReference type="PANTHER" id="PTHR44688">
    <property type="entry name" value="DNA-BINDING TRANSCRIPTIONAL ACTIVATOR DEVR_DOSR"/>
    <property type="match status" value="1"/>
</dbReference>
<dbReference type="PROSITE" id="PS00622">
    <property type="entry name" value="HTH_LUXR_1"/>
    <property type="match status" value="1"/>
</dbReference>
<dbReference type="Pfam" id="PF00196">
    <property type="entry name" value="GerE"/>
    <property type="match status" value="1"/>
</dbReference>
<dbReference type="GO" id="GO:0006355">
    <property type="term" value="P:regulation of DNA-templated transcription"/>
    <property type="evidence" value="ECO:0007669"/>
    <property type="project" value="InterPro"/>
</dbReference>
<gene>
    <name evidence="7" type="ORF">D7231_28745</name>
</gene>
<dbReference type="GO" id="GO:0000160">
    <property type="term" value="P:phosphorelay signal transduction system"/>
    <property type="evidence" value="ECO:0007669"/>
    <property type="project" value="InterPro"/>
</dbReference>
<dbReference type="Gene3D" id="3.40.50.2300">
    <property type="match status" value="1"/>
</dbReference>
<evidence type="ECO:0000256" key="3">
    <source>
        <dbReference type="ARBA" id="ARBA00023163"/>
    </source>
</evidence>
<keyword evidence="1" id="KW-0805">Transcription regulation</keyword>
<dbReference type="SMART" id="SM00421">
    <property type="entry name" value="HTH_LUXR"/>
    <property type="match status" value="1"/>
</dbReference>
<keyword evidence="2 7" id="KW-0238">DNA-binding</keyword>
<dbReference type="PROSITE" id="PS50043">
    <property type="entry name" value="HTH_LUXR_2"/>
    <property type="match status" value="1"/>
</dbReference>
<keyword evidence="8" id="KW-1185">Reference proteome</keyword>
<dbReference type="CDD" id="cd06170">
    <property type="entry name" value="LuxR_C_like"/>
    <property type="match status" value="1"/>
</dbReference>
<dbReference type="Proteomes" id="UP000270343">
    <property type="component" value="Unassembled WGS sequence"/>
</dbReference>
<evidence type="ECO:0000259" key="6">
    <source>
        <dbReference type="PROSITE" id="PS50110"/>
    </source>
</evidence>
<evidence type="ECO:0000313" key="8">
    <source>
        <dbReference type="Proteomes" id="UP000270343"/>
    </source>
</evidence>
<evidence type="ECO:0000256" key="2">
    <source>
        <dbReference type="ARBA" id="ARBA00023125"/>
    </source>
</evidence>
<dbReference type="EMBL" id="RBAM01000015">
    <property type="protein sequence ID" value="RKN64391.1"/>
    <property type="molecule type" value="Genomic_DNA"/>
</dbReference>
<dbReference type="InterPro" id="IPR000792">
    <property type="entry name" value="Tscrpt_reg_LuxR_C"/>
</dbReference>
<sequence>MSMRILLCCDKLILGAGMQALLGQHGLEAQTKTSVRSTVAAAKEMAPDAIVVVAPALSIDDTHELAELSRMAKVILLARPDTTPRAFEALRIGVRAVLSLEDPPEELIRMIKTVIEVDAIVAPLTARKALDQLRTGQPPVPAPPPAGALTPREAEVMLLLAQGRSNAEIAEKLSISNATVRSHVHHVLRKLDAGTRARAVAIAYETGLIDAMERQAERSP</sequence>
<organism evidence="7 8">
    <name type="scientific">Streptomyces klenkii</name>
    <dbReference type="NCBI Taxonomy" id="1420899"/>
    <lineage>
        <taxon>Bacteria</taxon>
        <taxon>Bacillati</taxon>
        <taxon>Actinomycetota</taxon>
        <taxon>Actinomycetes</taxon>
        <taxon>Kitasatosporales</taxon>
        <taxon>Streptomycetaceae</taxon>
        <taxon>Streptomyces</taxon>
    </lineage>
</organism>
<protein>
    <submittedName>
        <fullName evidence="7">DNA-binding response regulator</fullName>
    </submittedName>
</protein>
<dbReference type="InterPro" id="IPR016032">
    <property type="entry name" value="Sig_transdc_resp-reg_C-effctor"/>
</dbReference>
<dbReference type="PROSITE" id="PS50110">
    <property type="entry name" value="RESPONSE_REGULATORY"/>
    <property type="match status" value="1"/>
</dbReference>
<dbReference type="SUPFAM" id="SSF46894">
    <property type="entry name" value="C-terminal effector domain of the bipartite response regulators"/>
    <property type="match status" value="1"/>
</dbReference>
<dbReference type="InterPro" id="IPR011006">
    <property type="entry name" value="CheY-like_superfamily"/>
</dbReference>
<dbReference type="PANTHER" id="PTHR44688:SF16">
    <property type="entry name" value="DNA-BINDING TRANSCRIPTIONAL ACTIVATOR DEVR_DOSR"/>
    <property type="match status" value="1"/>
</dbReference>
<dbReference type="AlphaFoldDB" id="A0A3B0AVY9"/>
<dbReference type="PRINTS" id="PR00038">
    <property type="entry name" value="HTHLUXR"/>
</dbReference>
<proteinExistence type="predicted"/>
<feature type="domain" description="HTH luxR-type" evidence="5">
    <location>
        <begin position="142"/>
        <end position="207"/>
    </location>
</feature>
<dbReference type="GO" id="GO:0003677">
    <property type="term" value="F:DNA binding"/>
    <property type="evidence" value="ECO:0007669"/>
    <property type="project" value="UniProtKB-KW"/>
</dbReference>
<dbReference type="OrthoDB" id="161302at2"/>
<accession>A0A3B0AVY9</accession>
<reference evidence="7 8" key="1">
    <citation type="journal article" date="2015" name="Antonie Van Leeuwenhoek">
        <title>Streptomyces klenkii sp. nov., isolated from deep marine sediment.</title>
        <authorList>
            <person name="Veyisoglu A."/>
            <person name="Sahin N."/>
        </authorList>
    </citation>
    <scope>NUCLEOTIDE SEQUENCE [LARGE SCALE GENOMIC DNA]</scope>
    <source>
        <strain evidence="7 8">KCTC 29202</strain>
    </source>
</reference>
<dbReference type="RefSeq" id="WP_120758484.1">
    <property type="nucleotide sequence ID" value="NZ_JBFADQ010000051.1"/>
</dbReference>
<dbReference type="InterPro" id="IPR001789">
    <property type="entry name" value="Sig_transdc_resp-reg_receiver"/>
</dbReference>